<dbReference type="InterPro" id="IPR000719">
    <property type="entry name" value="Prot_kinase_dom"/>
</dbReference>
<dbReference type="GO" id="GO:0005524">
    <property type="term" value="F:ATP binding"/>
    <property type="evidence" value="ECO:0007669"/>
    <property type="project" value="InterPro"/>
</dbReference>
<protein>
    <recommendedName>
        <fullName evidence="5">Nuclear receptor-binding protein homolog</fullName>
    </recommendedName>
    <alternativeName>
        <fullName evidence="6">MLF1-adaptor molecule</fullName>
    </alternativeName>
</protein>
<comment type="caution">
    <text evidence="9">The sequence shown here is derived from an EMBL/GenBank/DDBJ whole genome shotgun (WGS) entry which is preliminary data.</text>
</comment>
<organism evidence="9 10">
    <name type="scientific">Potamilus streckersoni</name>
    <dbReference type="NCBI Taxonomy" id="2493646"/>
    <lineage>
        <taxon>Eukaryota</taxon>
        <taxon>Metazoa</taxon>
        <taxon>Spiralia</taxon>
        <taxon>Lophotrochozoa</taxon>
        <taxon>Mollusca</taxon>
        <taxon>Bivalvia</taxon>
        <taxon>Autobranchia</taxon>
        <taxon>Heteroconchia</taxon>
        <taxon>Palaeoheterodonta</taxon>
        <taxon>Unionida</taxon>
        <taxon>Unionoidea</taxon>
        <taxon>Unionidae</taxon>
        <taxon>Ambleminae</taxon>
        <taxon>Lampsilini</taxon>
        <taxon>Potamilus</taxon>
    </lineage>
</organism>
<reference evidence="9" key="1">
    <citation type="journal article" date="2021" name="Genome Biol. Evol.">
        <title>A High-Quality Reference Genome for a Parasitic Bivalve with Doubly Uniparental Inheritance (Bivalvia: Unionida).</title>
        <authorList>
            <person name="Smith C.H."/>
        </authorList>
    </citation>
    <scope>NUCLEOTIDE SEQUENCE</scope>
    <source>
        <strain evidence="9">CHS0354</strain>
    </source>
</reference>
<evidence type="ECO:0000259" key="8">
    <source>
        <dbReference type="PROSITE" id="PS50011"/>
    </source>
</evidence>
<dbReference type="Pfam" id="PF07714">
    <property type="entry name" value="PK_Tyr_Ser-Thr"/>
    <property type="match status" value="1"/>
</dbReference>
<reference evidence="9" key="2">
    <citation type="journal article" date="2021" name="Genome Biol. Evol.">
        <title>Developing a high-quality reference genome for a parasitic bivalve with doubly uniparental inheritance (Bivalvia: Unionida).</title>
        <authorList>
            <person name="Smith C.H."/>
        </authorList>
    </citation>
    <scope>NUCLEOTIDE SEQUENCE</scope>
    <source>
        <strain evidence="9">CHS0354</strain>
        <tissue evidence="9">Mantle</tissue>
    </source>
</reference>
<dbReference type="Gene3D" id="3.30.200.20">
    <property type="entry name" value="Phosphorylase Kinase, domain 1"/>
    <property type="match status" value="1"/>
</dbReference>
<dbReference type="InterPro" id="IPR011009">
    <property type="entry name" value="Kinase-like_dom_sf"/>
</dbReference>
<keyword evidence="3" id="KW-0597">Phosphoprotein</keyword>
<dbReference type="SUPFAM" id="SSF56112">
    <property type="entry name" value="Protein kinase-like (PK-like)"/>
    <property type="match status" value="1"/>
</dbReference>
<comment type="subcellular location">
    <subcellularLocation>
        <location evidence="1">Cytoplasm</location>
    </subcellularLocation>
</comment>
<evidence type="ECO:0000256" key="6">
    <source>
        <dbReference type="ARBA" id="ARBA00078305"/>
    </source>
</evidence>
<evidence type="ECO:0000256" key="3">
    <source>
        <dbReference type="ARBA" id="ARBA00022553"/>
    </source>
</evidence>
<dbReference type="Proteomes" id="UP001195483">
    <property type="component" value="Unassembled WGS sequence"/>
</dbReference>
<dbReference type="FunFam" id="1.10.510.10:FF:000842">
    <property type="entry name" value="Nuclear receptor-binding protein"/>
    <property type="match status" value="1"/>
</dbReference>
<dbReference type="GO" id="GO:0004672">
    <property type="term" value="F:protein kinase activity"/>
    <property type="evidence" value="ECO:0007669"/>
    <property type="project" value="InterPro"/>
</dbReference>
<dbReference type="InterPro" id="IPR050588">
    <property type="entry name" value="WNK_Ser-Thr_kinase"/>
</dbReference>
<feature type="compositionally biased region" description="Acidic residues" evidence="7">
    <location>
        <begin position="13"/>
        <end position="25"/>
    </location>
</feature>
<comment type="function">
    <text evidence="4">May play a role in subcellular trafficking between the endoplasmic reticulum and Golgi apparatus.</text>
</comment>
<feature type="region of interest" description="Disordered" evidence="7">
    <location>
        <begin position="1"/>
        <end position="40"/>
    </location>
</feature>
<evidence type="ECO:0000256" key="1">
    <source>
        <dbReference type="ARBA" id="ARBA00004496"/>
    </source>
</evidence>
<keyword evidence="10" id="KW-1185">Reference proteome</keyword>
<gene>
    <name evidence="9" type="ORF">CHS0354_008765</name>
</gene>
<reference evidence="9" key="3">
    <citation type="submission" date="2023-05" db="EMBL/GenBank/DDBJ databases">
        <authorList>
            <person name="Smith C.H."/>
        </authorList>
    </citation>
    <scope>NUCLEOTIDE SEQUENCE</scope>
    <source>
        <strain evidence="9">CHS0354</strain>
        <tissue evidence="9">Mantle</tissue>
    </source>
</reference>
<dbReference type="PANTHER" id="PTHR13902">
    <property type="entry name" value="SERINE/THREONINE-PROTEIN KINASE WNK WITH NO LYSINE -RELATED"/>
    <property type="match status" value="1"/>
</dbReference>
<evidence type="ECO:0000256" key="5">
    <source>
        <dbReference type="ARBA" id="ARBA00069870"/>
    </source>
</evidence>
<evidence type="ECO:0000256" key="4">
    <source>
        <dbReference type="ARBA" id="ARBA00055167"/>
    </source>
</evidence>
<name>A0AAE0VTR9_9BIVA</name>
<dbReference type="PROSITE" id="PS50011">
    <property type="entry name" value="PROTEIN_KINASE_DOM"/>
    <property type="match status" value="1"/>
</dbReference>
<dbReference type="EMBL" id="JAEAOA010000573">
    <property type="protein sequence ID" value="KAK3590323.1"/>
    <property type="molecule type" value="Genomic_DNA"/>
</dbReference>
<proteinExistence type="predicted"/>
<evidence type="ECO:0000313" key="10">
    <source>
        <dbReference type="Proteomes" id="UP001195483"/>
    </source>
</evidence>
<evidence type="ECO:0000256" key="2">
    <source>
        <dbReference type="ARBA" id="ARBA00022490"/>
    </source>
</evidence>
<evidence type="ECO:0000256" key="7">
    <source>
        <dbReference type="SAM" id="MobiDB-lite"/>
    </source>
</evidence>
<keyword evidence="2" id="KW-0963">Cytoplasm</keyword>
<dbReference type="AlphaFoldDB" id="A0AAE0VTR9"/>
<dbReference type="GO" id="GO:0005737">
    <property type="term" value="C:cytoplasm"/>
    <property type="evidence" value="ECO:0007669"/>
    <property type="project" value="UniProtKB-SubCell"/>
</dbReference>
<dbReference type="FunFam" id="3.30.200.20:FF:000098">
    <property type="entry name" value="Nuclear receptor-binding protein 1"/>
    <property type="match status" value="1"/>
</dbReference>
<feature type="domain" description="Protein kinase" evidence="8">
    <location>
        <begin position="36"/>
        <end position="296"/>
    </location>
</feature>
<sequence length="501" mass="56701">MAETEQEKAPISADEDTDEESEVLDESPCGRWQKRREEVEQRDVPGIDHAFLAMDTEEGMEVVWNEVQFSENRNFKAQEEKIRQGFDNLIQLDHPNIVKFHKYWMETSHDKSRVIFITEYMSSGSLKQFLKKTKKNTKTVQLKQWKRWCTQILSALSYLHSCTPPIIHGNLSCETIFIQHNGLIKIGSVAPDAMHQVKTCRGEDLRNMHCVAPEYVDSGNLSTAVDIYAFGMCALEMAAPGMLCNGEASAFITPDAVESALQSIENIQQRDFISKCLEKDKNLRPTARDLLFHSVIFEVHSLQLLAAHALVDNASMLPGNLPDEAHLPKMDPNKVIAEVRFSKDTEPLQWKCSQVPALELEKFLEDVRNGIYPFPVFSMPRAPKARSRAITPELAESVKSETPDPVDVETRMVTNISGYIQHQEEPSVYQLNLLLRMDDRMNRQLQCDIAQNDTATGLADELVHYGFINESDRDKIAGFIEDKLGNLQSTSEVSTTQIAIA</sequence>
<evidence type="ECO:0000313" key="9">
    <source>
        <dbReference type="EMBL" id="KAK3590323.1"/>
    </source>
</evidence>
<dbReference type="Gene3D" id="1.10.510.10">
    <property type="entry name" value="Transferase(Phosphotransferase) domain 1"/>
    <property type="match status" value="1"/>
</dbReference>
<dbReference type="PROSITE" id="PS50007">
    <property type="entry name" value="PIPLC_X_DOMAIN"/>
    <property type="match status" value="1"/>
</dbReference>
<dbReference type="InterPro" id="IPR001245">
    <property type="entry name" value="Ser-Thr/Tyr_kinase_cat_dom"/>
</dbReference>
<accession>A0AAE0VTR9</accession>